<keyword evidence="1" id="KW-0863">Zinc-finger</keyword>
<dbReference type="PANTHER" id="PTHR38133">
    <property type="entry name" value="SLR1429 PROTEIN"/>
    <property type="match status" value="1"/>
</dbReference>
<organism evidence="4">
    <name type="scientific">Longilinea arvoryzae</name>
    <dbReference type="NCBI Taxonomy" id="360412"/>
    <lineage>
        <taxon>Bacteria</taxon>
        <taxon>Bacillati</taxon>
        <taxon>Chloroflexota</taxon>
        <taxon>Anaerolineae</taxon>
        <taxon>Anaerolineales</taxon>
        <taxon>Anaerolineaceae</taxon>
        <taxon>Longilinea</taxon>
    </lineage>
</organism>
<evidence type="ECO:0000313" key="4">
    <source>
        <dbReference type="EMBL" id="GAP13851.1"/>
    </source>
</evidence>
<feature type="compositionally biased region" description="Gly residues" evidence="2">
    <location>
        <begin position="8"/>
        <end position="23"/>
    </location>
</feature>
<dbReference type="PANTHER" id="PTHR38133:SF1">
    <property type="entry name" value="SLR1429 PROTEIN"/>
    <property type="match status" value="1"/>
</dbReference>
<protein>
    <submittedName>
        <fullName evidence="4">Uncharacterized conserved protein</fullName>
    </submittedName>
</protein>
<dbReference type="OrthoDB" id="188274at2"/>
<sequence length="309" mass="34392">MGKKAAYGNGGNNNNGNTNGNGWGMNPRKARGGIKAHSEGDEFAKNWWARRWIESMERLVPVARLERGRYYAREGQVLSLEEIKNGVAARVQGSRAKPYLVTIRMRPLSNEQWKKVLDVLADRAIFAAQLLAGEMPANIENAFATAGVSLFPVSPGDLMTECNCPDWANPCKHVAATHYILGERFDEDPFLLFRLRGRTQEAILNGLRQRRSASSEMEPELMAESRADYVPALEADLEHFWEMGSGLQSFSVQVKAPAIHLPQLQRLGEPELPTQLTVKGELEDAYDAISQFALMVAYGDFSAPPQDEE</sequence>
<keyword evidence="1" id="KW-0479">Metal-binding</keyword>
<evidence type="ECO:0000313" key="5">
    <source>
        <dbReference type="Proteomes" id="UP000055060"/>
    </source>
</evidence>
<evidence type="ECO:0000256" key="2">
    <source>
        <dbReference type="SAM" id="MobiDB-lite"/>
    </source>
</evidence>
<keyword evidence="5" id="KW-1185">Reference proteome</keyword>
<accession>A0A0S7BIW5</accession>
<feature type="domain" description="SWIM-type" evidence="3">
    <location>
        <begin position="151"/>
        <end position="182"/>
    </location>
</feature>
<reference evidence="4" key="1">
    <citation type="submission" date="2015-07" db="EMBL/GenBank/DDBJ databases">
        <title>Draft Genome Sequences of Anaerolinea thermolimosa IMO-1, Bellilinea caldifistulae GOMI-1, Leptolinea tardivitalis YMTK-2, Levilinea saccharolytica KIBI-1,Longilinea arvoryzae KOME-1, Previously Described as Members of the Anaerolineaceae (Chloroflexi).</title>
        <authorList>
            <person name="Sekiguchi Y."/>
            <person name="Ohashi A."/>
            <person name="Matsuura N."/>
            <person name="Tourlousse M.D."/>
        </authorList>
    </citation>
    <scope>NUCLEOTIDE SEQUENCE [LARGE SCALE GENOMIC DNA]</scope>
    <source>
        <strain evidence="4">KOME-1</strain>
    </source>
</reference>
<gene>
    <name evidence="4" type="ORF">LARV_01609</name>
</gene>
<dbReference type="AlphaFoldDB" id="A0A0S7BIW5"/>
<dbReference type="PROSITE" id="PS50966">
    <property type="entry name" value="ZF_SWIM"/>
    <property type="match status" value="1"/>
</dbReference>
<dbReference type="STRING" id="360412.LARV_01609"/>
<dbReference type="GO" id="GO:0008270">
    <property type="term" value="F:zinc ion binding"/>
    <property type="evidence" value="ECO:0007669"/>
    <property type="project" value="UniProtKB-KW"/>
</dbReference>
<name>A0A0S7BIW5_9CHLR</name>
<evidence type="ECO:0000259" key="3">
    <source>
        <dbReference type="PROSITE" id="PS50966"/>
    </source>
</evidence>
<dbReference type="InterPro" id="IPR007527">
    <property type="entry name" value="Znf_SWIM"/>
</dbReference>
<evidence type="ECO:0000256" key="1">
    <source>
        <dbReference type="PROSITE-ProRule" id="PRU00325"/>
    </source>
</evidence>
<keyword evidence="1" id="KW-0862">Zinc</keyword>
<dbReference type="RefSeq" id="WP_083522414.1">
    <property type="nucleotide sequence ID" value="NZ_DF967972.1"/>
</dbReference>
<dbReference type="Proteomes" id="UP000055060">
    <property type="component" value="Unassembled WGS sequence"/>
</dbReference>
<dbReference type="EMBL" id="DF967972">
    <property type="protein sequence ID" value="GAP13851.1"/>
    <property type="molecule type" value="Genomic_DNA"/>
</dbReference>
<proteinExistence type="predicted"/>
<feature type="region of interest" description="Disordered" evidence="2">
    <location>
        <begin position="1"/>
        <end position="37"/>
    </location>
</feature>